<proteinExistence type="predicted"/>
<keyword evidence="3" id="KW-1185">Reference proteome</keyword>
<dbReference type="Proteomes" id="UP000237271">
    <property type="component" value="Unassembled WGS sequence"/>
</dbReference>
<feature type="compositionally biased region" description="Low complexity" evidence="1">
    <location>
        <begin position="7"/>
        <end position="22"/>
    </location>
</feature>
<evidence type="ECO:0000313" key="2">
    <source>
        <dbReference type="EMBL" id="POM59555.1"/>
    </source>
</evidence>
<sequence>MADDSSRASSPEPGEAAPPRGRIIQLKSSSSASRGSMDLSGVVALRLAVGSHGHTVPVEDGATLSDSRQASKLGHHITENASSRALEAALCLAHPLEPHNARDLARDRTLRGRPSLHNARDRDHARGRSHPEDIGLLPIGNEDIVLQLDNTSLDEDVEALTDRDEKESRGREEDEVDDTPTIREVIASTRRK</sequence>
<protein>
    <submittedName>
        <fullName evidence="2">Uncharacterized protein</fullName>
    </submittedName>
</protein>
<name>A0A2P4X1X6_9STRA</name>
<feature type="region of interest" description="Disordered" evidence="1">
    <location>
        <begin position="154"/>
        <end position="192"/>
    </location>
</feature>
<feature type="region of interest" description="Disordered" evidence="1">
    <location>
        <begin position="1"/>
        <end position="36"/>
    </location>
</feature>
<dbReference type="AlphaFoldDB" id="A0A2P4X1X6"/>
<feature type="region of interest" description="Disordered" evidence="1">
    <location>
        <begin position="111"/>
        <end position="135"/>
    </location>
</feature>
<organism evidence="2 3">
    <name type="scientific">Phytophthora palmivora</name>
    <dbReference type="NCBI Taxonomy" id="4796"/>
    <lineage>
        <taxon>Eukaryota</taxon>
        <taxon>Sar</taxon>
        <taxon>Stramenopiles</taxon>
        <taxon>Oomycota</taxon>
        <taxon>Peronosporomycetes</taxon>
        <taxon>Peronosporales</taxon>
        <taxon>Peronosporaceae</taxon>
        <taxon>Phytophthora</taxon>
    </lineage>
</organism>
<feature type="compositionally biased region" description="Basic and acidic residues" evidence="1">
    <location>
        <begin position="118"/>
        <end position="133"/>
    </location>
</feature>
<gene>
    <name evidence="2" type="ORF">PHPALM_31692</name>
</gene>
<evidence type="ECO:0000313" key="3">
    <source>
        <dbReference type="Proteomes" id="UP000237271"/>
    </source>
</evidence>
<evidence type="ECO:0000256" key="1">
    <source>
        <dbReference type="SAM" id="MobiDB-lite"/>
    </source>
</evidence>
<comment type="caution">
    <text evidence="2">The sequence shown here is derived from an EMBL/GenBank/DDBJ whole genome shotgun (WGS) entry which is preliminary data.</text>
</comment>
<reference evidence="2 3" key="1">
    <citation type="journal article" date="2017" name="Genome Biol. Evol.">
        <title>Phytophthora megakarya and P. palmivora, closely related causal agents of cacao black pod rot, underwent increases in genome sizes and gene numbers by different mechanisms.</title>
        <authorList>
            <person name="Ali S.S."/>
            <person name="Shao J."/>
            <person name="Lary D.J."/>
            <person name="Kronmiller B."/>
            <person name="Shen D."/>
            <person name="Strem M.D."/>
            <person name="Amoako-Attah I."/>
            <person name="Akrofi A.Y."/>
            <person name="Begoude B.A."/>
            <person name="Ten Hoopen G.M."/>
            <person name="Coulibaly K."/>
            <person name="Kebe B.I."/>
            <person name="Melnick R.L."/>
            <person name="Guiltinan M.J."/>
            <person name="Tyler B.M."/>
            <person name="Meinhardt L.W."/>
            <person name="Bailey B.A."/>
        </authorList>
    </citation>
    <scope>NUCLEOTIDE SEQUENCE [LARGE SCALE GENOMIC DNA]</scope>
    <source>
        <strain evidence="3">sbr112.9</strain>
    </source>
</reference>
<feature type="compositionally biased region" description="Basic and acidic residues" evidence="1">
    <location>
        <begin position="160"/>
        <end position="172"/>
    </location>
</feature>
<accession>A0A2P4X1X6</accession>
<dbReference type="EMBL" id="NCKW01017108">
    <property type="protein sequence ID" value="POM59555.1"/>
    <property type="molecule type" value="Genomic_DNA"/>
</dbReference>